<sequence>MASLFIKDPATADLVDRLAKRRGITKTEAVRLAVQADLERLGTEPPVPEWLADFWRRYPIPEPTGLKADKAFFDELSGDL</sequence>
<dbReference type="RefSeq" id="WP_343888199.1">
    <property type="nucleotide sequence ID" value="NZ_BAAAEH010000007.1"/>
</dbReference>
<keyword evidence="2" id="KW-1185">Reference proteome</keyword>
<dbReference type="EMBL" id="JBDIME010000030">
    <property type="protein sequence ID" value="MEN2792584.1"/>
    <property type="molecule type" value="Genomic_DNA"/>
</dbReference>
<accession>A0ABU9Y9W8</accession>
<evidence type="ECO:0000313" key="1">
    <source>
        <dbReference type="EMBL" id="MEN2792584.1"/>
    </source>
</evidence>
<protein>
    <submittedName>
        <fullName evidence="1">Type II toxin-antitoxin system VapB family antitoxin</fullName>
    </submittedName>
</protein>
<comment type="caution">
    <text evidence="1">The sequence shown here is derived from an EMBL/GenBank/DDBJ whole genome shotgun (WGS) entry which is preliminary data.</text>
</comment>
<dbReference type="Proteomes" id="UP001419910">
    <property type="component" value="Unassembled WGS sequence"/>
</dbReference>
<evidence type="ECO:0000313" key="2">
    <source>
        <dbReference type="Proteomes" id="UP001419910"/>
    </source>
</evidence>
<dbReference type="InterPro" id="IPR011660">
    <property type="entry name" value="VapB-like"/>
</dbReference>
<organism evidence="1 2">
    <name type="scientific">Sphingomonas oligophenolica</name>
    <dbReference type="NCBI Taxonomy" id="301154"/>
    <lineage>
        <taxon>Bacteria</taxon>
        <taxon>Pseudomonadati</taxon>
        <taxon>Pseudomonadota</taxon>
        <taxon>Alphaproteobacteria</taxon>
        <taxon>Sphingomonadales</taxon>
        <taxon>Sphingomonadaceae</taxon>
        <taxon>Sphingomonas</taxon>
    </lineage>
</organism>
<proteinExistence type="predicted"/>
<reference evidence="1 2" key="1">
    <citation type="submission" date="2024-05" db="EMBL/GenBank/DDBJ databases">
        <authorList>
            <person name="Liu Q."/>
            <person name="Xin Y.-H."/>
        </authorList>
    </citation>
    <scope>NUCLEOTIDE SEQUENCE [LARGE SCALE GENOMIC DNA]</scope>
    <source>
        <strain evidence="1 2">CGMCC 1.10181</strain>
    </source>
</reference>
<name>A0ABU9Y9W8_9SPHN</name>
<gene>
    <name evidence="1" type="ORF">ABC974_23355</name>
</gene>
<dbReference type="Pfam" id="PF07704">
    <property type="entry name" value="PSK_trans_fac"/>
    <property type="match status" value="1"/>
</dbReference>
<dbReference type="CDD" id="cd21631">
    <property type="entry name" value="RHH_CopG_NikR-like"/>
    <property type="match status" value="1"/>
</dbReference>